<evidence type="ECO:0000256" key="1">
    <source>
        <dbReference type="SAM" id="MobiDB-lite"/>
    </source>
</evidence>
<feature type="region of interest" description="Disordered" evidence="1">
    <location>
        <begin position="53"/>
        <end position="78"/>
    </location>
</feature>
<evidence type="ECO:0000313" key="3">
    <source>
        <dbReference type="Proteomes" id="UP001642520"/>
    </source>
</evidence>
<feature type="compositionally biased region" description="Basic residues" evidence="1">
    <location>
        <begin position="62"/>
        <end position="78"/>
    </location>
</feature>
<accession>A0ABP1NBL6</accession>
<dbReference type="Proteomes" id="UP001642520">
    <property type="component" value="Unassembled WGS sequence"/>
</dbReference>
<comment type="caution">
    <text evidence="2">The sequence shown here is derived from an EMBL/GenBank/DDBJ whole genome shotgun (WGS) entry which is preliminary data.</text>
</comment>
<sequence>MHRRDNRSKERVTTDKEFEWTYLRWGHGPVSLSPDTLSSPPCYRNYEILRSTNAQNQVARQSSRRGSSRGNQRKLTSK</sequence>
<name>A0ABP1NBL6_XYLVO</name>
<keyword evidence="3" id="KW-1185">Reference proteome</keyword>
<protein>
    <submittedName>
        <fullName evidence="2">Uncharacterized protein</fullName>
    </submittedName>
</protein>
<organism evidence="2 3">
    <name type="scientific">Xylocopa violacea</name>
    <name type="common">Violet carpenter bee</name>
    <name type="synonym">Apis violacea</name>
    <dbReference type="NCBI Taxonomy" id="135666"/>
    <lineage>
        <taxon>Eukaryota</taxon>
        <taxon>Metazoa</taxon>
        <taxon>Ecdysozoa</taxon>
        <taxon>Arthropoda</taxon>
        <taxon>Hexapoda</taxon>
        <taxon>Insecta</taxon>
        <taxon>Pterygota</taxon>
        <taxon>Neoptera</taxon>
        <taxon>Endopterygota</taxon>
        <taxon>Hymenoptera</taxon>
        <taxon>Apocrita</taxon>
        <taxon>Aculeata</taxon>
        <taxon>Apoidea</taxon>
        <taxon>Anthophila</taxon>
        <taxon>Apidae</taxon>
        <taxon>Xylocopa</taxon>
        <taxon>Xylocopa</taxon>
    </lineage>
</organism>
<dbReference type="EMBL" id="CAXAJV020001288">
    <property type="protein sequence ID" value="CAL7938397.1"/>
    <property type="molecule type" value="Genomic_DNA"/>
</dbReference>
<evidence type="ECO:0000313" key="2">
    <source>
        <dbReference type="EMBL" id="CAL7938397.1"/>
    </source>
</evidence>
<gene>
    <name evidence="2" type="ORF">XYLVIOL_LOCUS3264</name>
</gene>
<reference evidence="2 3" key="1">
    <citation type="submission" date="2024-08" db="EMBL/GenBank/DDBJ databases">
        <authorList>
            <person name="Will J Nash"/>
            <person name="Angela Man"/>
            <person name="Seanna McTaggart"/>
            <person name="Kendall Baker"/>
            <person name="Tom Barker"/>
            <person name="Leah Catchpole"/>
            <person name="Alex Durrant"/>
            <person name="Karim Gharbi"/>
            <person name="Naomi Irish"/>
            <person name="Gemy Kaithakottil"/>
            <person name="Debby Ku"/>
            <person name="Aaliyah Providence"/>
            <person name="Felix Shaw"/>
            <person name="David Swarbreck"/>
            <person name="Chris Watkins"/>
            <person name="Ann M. McCartney"/>
            <person name="Giulio Formenti"/>
            <person name="Alice Mouton"/>
            <person name="Noel Vella"/>
            <person name="Bjorn M von Reumont"/>
            <person name="Adriana Vella"/>
            <person name="Wilfried Haerty"/>
        </authorList>
    </citation>
    <scope>NUCLEOTIDE SEQUENCE [LARGE SCALE GENOMIC DNA]</scope>
</reference>
<proteinExistence type="predicted"/>